<accession>A0A8X8AVP3</accession>
<proteinExistence type="predicted"/>
<evidence type="ECO:0000313" key="2">
    <source>
        <dbReference type="Proteomes" id="UP000886595"/>
    </source>
</evidence>
<dbReference type="EMBL" id="JAAMPC010000005">
    <property type="protein sequence ID" value="KAG2312803.1"/>
    <property type="molecule type" value="Genomic_DNA"/>
</dbReference>
<name>A0A8X8AVP3_BRACI</name>
<reference evidence="1 2" key="1">
    <citation type="submission" date="2020-02" db="EMBL/GenBank/DDBJ databases">
        <authorList>
            <person name="Ma Q."/>
            <person name="Huang Y."/>
            <person name="Song X."/>
            <person name="Pei D."/>
        </authorList>
    </citation>
    <scope>NUCLEOTIDE SEQUENCE [LARGE SCALE GENOMIC DNA]</scope>
    <source>
        <strain evidence="1">Sxm20200214</strain>
        <tissue evidence="1">Leaf</tissue>
    </source>
</reference>
<dbReference type="OrthoDB" id="10427095at2759"/>
<evidence type="ECO:0000313" key="1">
    <source>
        <dbReference type="EMBL" id="KAG2312803.1"/>
    </source>
</evidence>
<sequence length="86" mass="10100">MHVEEAKVMHVEEAKEMVVEEANLMACFPFFKAQILILLSGRDQWLPCHKEDTERLLCALPKCEVREFVNNGQFIFLVRYSHLLHV</sequence>
<protein>
    <submittedName>
        <fullName evidence="1">Uncharacterized protein</fullName>
    </submittedName>
</protein>
<comment type="caution">
    <text evidence="1">The sequence shown here is derived from an EMBL/GenBank/DDBJ whole genome shotgun (WGS) entry which is preliminary data.</text>
</comment>
<keyword evidence="2" id="KW-1185">Reference proteome</keyword>
<gene>
    <name evidence="1" type="ORF">Bca52824_024360</name>
</gene>
<dbReference type="AlphaFoldDB" id="A0A8X8AVP3"/>
<organism evidence="1 2">
    <name type="scientific">Brassica carinata</name>
    <name type="common">Ethiopian mustard</name>
    <name type="synonym">Abyssinian cabbage</name>
    <dbReference type="NCBI Taxonomy" id="52824"/>
    <lineage>
        <taxon>Eukaryota</taxon>
        <taxon>Viridiplantae</taxon>
        <taxon>Streptophyta</taxon>
        <taxon>Embryophyta</taxon>
        <taxon>Tracheophyta</taxon>
        <taxon>Spermatophyta</taxon>
        <taxon>Magnoliopsida</taxon>
        <taxon>eudicotyledons</taxon>
        <taxon>Gunneridae</taxon>
        <taxon>Pentapetalae</taxon>
        <taxon>rosids</taxon>
        <taxon>malvids</taxon>
        <taxon>Brassicales</taxon>
        <taxon>Brassicaceae</taxon>
        <taxon>Brassiceae</taxon>
        <taxon>Brassica</taxon>
    </lineage>
</organism>
<dbReference type="Proteomes" id="UP000886595">
    <property type="component" value="Unassembled WGS sequence"/>
</dbReference>